<dbReference type="EMBL" id="KN838827">
    <property type="protein sequence ID" value="KIJ93750.1"/>
    <property type="molecule type" value="Genomic_DNA"/>
</dbReference>
<reference evidence="2 3" key="1">
    <citation type="submission" date="2014-04" db="EMBL/GenBank/DDBJ databases">
        <authorList>
            <consortium name="DOE Joint Genome Institute"/>
            <person name="Kuo A."/>
            <person name="Kohler A."/>
            <person name="Nagy L.G."/>
            <person name="Floudas D."/>
            <person name="Copeland A."/>
            <person name="Barry K.W."/>
            <person name="Cichocki N."/>
            <person name="Veneault-Fourrey C."/>
            <person name="LaButti K."/>
            <person name="Lindquist E.A."/>
            <person name="Lipzen A."/>
            <person name="Lundell T."/>
            <person name="Morin E."/>
            <person name="Murat C."/>
            <person name="Sun H."/>
            <person name="Tunlid A."/>
            <person name="Henrissat B."/>
            <person name="Grigoriev I.V."/>
            <person name="Hibbett D.S."/>
            <person name="Martin F."/>
            <person name="Nordberg H.P."/>
            <person name="Cantor M.N."/>
            <person name="Hua S.X."/>
        </authorList>
    </citation>
    <scope>NUCLEOTIDE SEQUENCE [LARGE SCALE GENOMIC DNA]</scope>
    <source>
        <strain evidence="2 3">LaAM-08-1</strain>
    </source>
</reference>
<dbReference type="AlphaFoldDB" id="A0A0C9WR16"/>
<dbReference type="HOGENOM" id="CLU_2622402_0_0_1"/>
<reference evidence="3" key="2">
    <citation type="submission" date="2015-01" db="EMBL/GenBank/DDBJ databases">
        <title>Evolutionary Origins and Diversification of the Mycorrhizal Mutualists.</title>
        <authorList>
            <consortium name="DOE Joint Genome Institute"/>
            <consortium name="Mycorrhizal Genomics Consortium"/>
            <person name="Kohler A."/>
            <person name="Kuo A."/>
            <person name="Nagy L.G."/>
            <person name="Floudas D."/>
            <person name="Copeland A."/>
            <person name="Barry K.W."/>
            <person name="Cichocki N."/>
            <person name="Veneault-Fourrey C."/>
            <person name="LaButti K."/>
            <person name="Lindquist E.A."/>
            <person name="Lipzen A."/>
            <person name="Lundell T."/>
            <person name="Morin E."/>
            <person name="Murat C."/>
            <person name="Riley R."/>
            <person name="Ohm R."/>
            <person name="Sun H."/>
            <person name="Tunlid A."/>
            <person name="Henrissat B."/>
            <person name="Grigoriev I.V."/>
            <person name="Hibbett D.S."/>
            <person name="Martin F."/>
        </authorList>
    </citation>
    <scope>NUCLEOTIDE SEQUENCE [LARGE SCALE GENOMIC DNA]</scope>
    <source>
        <strain evidence="3">LaAM-08-1</strain>
    </source>
</reference>
<evidence type="ECO:0000313" key="3">
    <source>
        <dbReference type="Proteomes" id="UP000054477"/>
    </source>
</evidence>
<organism evidence="2 3">
    <name type="scientific">Laccaria amethystina LaAM-08-1</name>
    <dbReference type="NCBI Taxonomy" id="1095629"/>
    <lineage>
        <taxon>Eukaryota</taxon>
        <taxon>Fungi</taxon>
        <taxon>Dikarya</taxon>
        <taxon>Basidiomycota</taxon>
        <taxon>Agaricomycotina</taxon>
        <taxon>Agaricomycetes</taxon>
        <taxon>Agaricomycetidae</taxon>
        <taxon>Agaricales</taxon>
        <taxon>Agaricineae</taxon>
        <taxon>Hydnangiaceae</taxon>
        <taxon>Laccaria</taxon>
    </lineage>
</organism>
<evidence type="ECO:0000313" key="2">
    <source>
        <dbReference type="EMBL" id="KIJ93750.1"/>
    </source>
</evidence>
<protein>
    <submittedName>
        <fullName evidence="2">Uncharacterized protein</fullName>
    </submittedName>
</protein>
<proteinExistence type="predicted"/>
<dbReference type="OrthoDB" id="515064at2759"/>
<dbReference type="STRING" id="1095629.A0A0C9WR16"/>
<sequence>MSLTHQKSLFLVGHQPSDGALAMQDQDLRQSFLPSVPVSGVQMFNYLGDGEIDRTEKDRDKGLNRRRERNINRQHGCI</sequence>
<feature type="region of interest" description="Disordered" evidence="1">
    <location>
        <begin position="55"/>
        <end position="78"/>
    </location>
</feature>
<accession>A0A0C9WR16</accession>
<name>A0A0C9WR16_9AGAR</name>
<gene>
    <name evidence="2" type="ORF">K443DRAFT_684243</name>
</gene>
<dbReference type="Proteomes" id="UP000054477">
    <property type="component" value="Unassembled WGS sequence"/>
</dbReference>
<feature type="compositionally biased region" description="Basic and acidic residues" evidence="1">
    <location>
        <begin position="55"/>
        <end position="71"/>
    </location>
</feature>
<keyword evidence="3" id="KW-1185">Reference proteome</keyword>
<evidence type="ECO:0000256" key="1">
    <source>
        <dbReference type="SAM" id="MobiDB-lite"/>
    </source>
</evidence>